<dbReference type="EMBL" id="JAPEVB010000006">
    <property type="protein sequence ID" value="KAJ4386462.1"/>
    <property type="molecule type" value="Genomic_DNA"/>
</dbReference>
<keyword evidence="2" id="KW-1185">Reference proteome</keyword>
<reference evidence="1" key="1">
    <citation type="submission" date="2022-10" db="EMBL/GenBank/DDBJ databases">
        <title>Tapping the CABI collections for fungal endophytes: first genome assemblies for Collariella, Neodidymelliopsis, Ascochyta clinopodiicola, Didymella pomorum, Didymosphaeria variabile, Neocosmospora piperis and Neocucurbitaria cava.</title>
        <authorList>
            <person name="Hill R."/>
        </authorList>
    </citation>
    <scope>NUCLEOTIDE SEQUENCE</scope>
    <source>
        <strain evidence="1">IMI 355082</strain>
    </source>
</reference>
<name>A0A9W8YJT8_9PEZI</name>
<dbReference type="InterPro" id="IPR036291">
    <property type="entry name" value="NAD(P)-bd_dom_sf"/>
</dbReference>
<accession>A0A9W8YJT8</accession>
<sequence>MKLVIGGSTGFVGTELVRQALLHPAITSVVALSRRETPVPLQDTEAGNALKLTSVVCNDFETYSDDVRNELQGADACIWTIAVTPRKQHTVPFEEVCKISREYAVKAIQTLAQSSTGHSPEQRNDDQPFRFVYISGIAAKRDRAEAEKDQMLVERGMVEYCLVRGDAESQILAFAEKSHGRVEASVARPGLIFGPREDDETRRSMPGFPSIELAKLAAALLDQVINGFEKNMLLHDDLVRLGQNAITRRR</sequence>
<dbReference type="Proteomes" id="UP001140453">
    <property type="component" value="Unassembled WGS sequence"/>
</dbReference>
<evidence type="ECO:0000313" key="1">
    <source>
        <dbReference type="EMBL" id="KAJ4386462.1"/>
    </source>
</evidence>
<dbReference type="OrthoDB" id="3535423at2759"/>
<gene>
    <name evidence="1" type="ORF">N0V93_009358</name>
</gene>
<dbReference type="AlphaFoldDB" id="A0A9W8YJT8"/>
<evidence type="ECO:0000313" key="2">
    <source>
        <dbReference type="Proteomes" id="UP001140453"/>
    </source>
</evidence>
<dbReference type="PANTHER" id="PTHR14097">
    <property type="entry name" value="OXIDOREDUCTASE HTATIP2"/>
    <property type="match status" value="1"/>
</dbReference>
<organism evidence="1 2">
    <name type="scientific">Gnomoniopsis smithogilvyi</name>
    <dbReference type="NCBI Taxonomy" id="1191159"/>
    <lineage>
        <taxon>Eukaryota</taxon>
        <taxon>Fungi</taxon>
        <taxon>Dikarya</taxon>
        <taxon>Ascomycota</taxon>
        <taxon>Pezizomycotina</taxon>
        <taxon>Sordariomycetes</taxon>
        <taxon>Sordariomycetidae</taxon>
        <taxon>Diaporthales</taxon>
        <taxon>Gnomoniaceae</taxon>
        <taxon>Gnomoniopsis</taxon>
    </lineage>
</organism>
<dbReference type="Gene3D" id="3.40.50.720">
    <property type="entry name" value="NAD(P)-binding Rossmann-like Domain"/>
    <property type="match status" value="1"/>
</dbReference>
<proteinExistence type="predicted"/>
<dbReference type="PANTHER" id="PTHR14097:SF9">
    <property type="entry name" value="EPIMERASE, PUTATIVE (AFU_ORTHOLOGUE AFUA_8G07320)-RELATED"/>
    <property type="match status" value="1"/>
</dbReference>
<dbReference type="SUPFAM" id="SSF51735">
    <property type="entry name" value="NAD(P)-binding Rossmann-fold domains"/>
    <property type="match status" value="1"/>
</dbReference>
<comment type="caution">
    <text evidence="1">The sequence shown here is derived from an EMBL/GenBank/DDBJ whole genome shotgun (WGS) entry which is preliminary data.</text>
</comment>
<evidence type="ECO:0008006" key="3">
    <source>
        <dbReference type="Google" id="ProtNLM"/>
    </source>
</evidence>
<protein>
    <recommendedName>
        <fullName evidence="3">NAD(P)-binding domain-containing protein</fullName>
    </recommendedName>
</protein>